<organism evidence="9 10">
    <name type="scientific">Acacia crassicarpa</name>
    <name type="common">northern wattle</name>
    <dbReference type="NCBI Taxonomy" id="499986"/>
    <lineage>
        <taxon>Eukaryota</taxon>
        <taxon>Viridiplantae</taxon>
        <taxon>Streptophyta</taxon>
        <taxon>Embryophyta</taxon>
        <taxon>Tracheophyta</taxon>
        <taxon>Spermatophyta</taxon>
        <taxon>Magnoliopsida</taxon>
        <taxon>eudicotyledons</taxon>
        <taxon>Gunneridae</taxon>
        <taxon>Pentapetalae</taxon>
        <taxon>rosids</taxon>
        <taxon>fabids</taxon>
        <taxon>Fabales</taxon>
        <taxon>Fabaceae</taxon>
        <taxon>Caesalpinioideae</taxon>
        <taxon>mimosoid clade</taxon>
        <taxon>Acacieae</taxon>
        <taxon>Acacia</taxon>
    </lineage>
</organism>
<dbReference type="Gene3D" id="1.20.140.40">
    <property type="entry name" value="Invertase/pectin methylesterase inhibitor family protein"/>
    <property type="match status" value="1"/>
</dbReference>
<accession>A0AAE1N7R6</accession>
<dbReference type="Proteomes" id="UP001293593">
    <property type="component" value="Unassembled WGS sequence"/>
</dbReference>
<dbReference type="GO" id="GO:0048046">
    <property type="term" value="C:apoplast"/>
    <property type="evidence" value="ECO:0007669"/>
    <property type="project" value="UniProtKB-SubCell"/>
</dbReference>
<evidence type="ECO:0000259" key="8">
    <source>
        <dbReference type="SMART" id="SM00856"/>
    </source>
</evidence>
<evidence type="ECO:0000256" key="3">
    <source>
        <dbReference type="ARBA" id="ARBA00022525"/>
    </source>
</evidence>
<dbReference type="Pfam" id="PF04043">
    <property type="entry name" value="PMEI"/>
    <property type="match status" value="1"/>
</dbReference>
<dbReference type="CDD" id="cd15798">
    <property type="entry name" value="PMEI-like_3"/>
    <property type="match status" value="1"/>
</dbReference>
<evidence type="ECO:0000256" key="5">
    <source>
        <dbReference type="ARBA" id="ARBA00023157"/>
    </source>
</evidence>
<proteinExistence type="inferred from homology"/>
<keyword evidence="3" id="KW-0964">Secreted</keyword>
<evidence type="ECO:0000256" key="2">
    <source>
        <dbReference type="ARBA" id="ARBA00022523"/>
    </source>
</evidence>
<comment type="subcellular location">
    <subcellularLocation>
        <location evidence="1">Secreted</location>
        <location evidence="1">Extracellular space</location>
        <location evidence="1">Apoplast</location>
    </subcellularLocation>
</comment>
<feature type="chain" id="PRO_5042187168" description="Pectinesterase inhibitor domain-containing protein" evidence="7">
    <location>
        <begin position="25"/>
        <end position="222"/>
    </location>
</feature>
<evidence type="ECO:0000256" key="4">
    <source>
        <dbReference type="ARBA" id="ARBA00022729"/>
    </source>
</evidence>
<keyword evidence="2" id="KW-0052">Apoplast</keyword>
<comment type="caution">
    <text evidence="9">The sequence shown here is derived from an EMBL/GenBank/DDBJ whole genome shotgun (WGS) entry which is preliminary data.</text>
</comment>
<protein>
    <recommendedName>
        <fullName evidence="8">Pectinesterase inhibitor domain-containing protein</fullName>
    </recommendedName>
</protein>
<dbReference type="EMBL" id="JAWXYG010000001">
    <property type="protein sequence ID" value="KAK4285008.1"/>
    <property type="molecule type" value="Genomic_DNA"/>
</dbReference>
<evidence type="ECO:0000256" key="1">
    <source>
        <dbReference type="ARBA" id="ARBA00004271"/>
    </source>
</evidence>
<dbReference type="PANTHER" id="PTHR31080:SF12">
    <property type="entry name" value="PLANT INVERTASE_PECTIN METHYLESTERASE INHIBITOR"/>
    <property type="match status" value="1"/>
</dbReference>
<dbReference type="FunFam" id="1.20.140.40:FF:000006">
    <property type="entry name" value="Pectinesterase inhibitor 3"/>
    <property type="match status" value="1"/>
</dbReference>
<sequence>MAQLINLTLLTMLLLSLFSIEALAKPSLKRPHPRYDPQTVAYIKASCKSTLYPDLCLRYLYKFSNSSIQSPEQLTHVALSVSLSQTLHTRDYLQQVAKQFEALKNSNNPRDYFVLQDCLNQIGDSVDELGHSIRELERLNKIPSTSINDDVLWHISNVETWVSTALTDASTCVHYFPGHRMSKMKAAIRGQVLNVQQVTSNALALFHRYATMYRAAAATKKP</sequence>
<evidence type="ECO:0000313" key="9">
    <source>
        <dbReference type="EMBL" id="KAK4285008.1"/>
    </source>
</evidence>
<keyword evidence="10" id="KW-1185">Reference proteome</keyword>
<evidence type="ECO:0000256" key="7">
    <source>
        <dbReference type="SAM" id="SignalP"/>
    </source>
</evidence>
<evidence type="ECO:0000313" key="10">
    <source>
        <dbReference type="Proteomes" id="UP001293593"/>
    </source>
</evidence>
<evidence type="ECO:0000256" key="6">
    <source>
        <dbReference type="ARBA" id="ARBA00038471"/>
    </source>
</evidence>
<keyword evidence="4 7" id="KW-0732">Signal</keyword>
<dbReference type="GO" id="GO:0004857">
    <property type="term" value="F:enzyme inhibitor activity"/>
    <property type="evidence" value="ECO:0007669"/>
    <property type="project" value="InterPro"/>
</dbReference>
<dbReference type="PANTHER" id="PTHR31080">
    <property type="entry name" value="PECTINESTERASE INHIBITOR-LIKE"/>
    <property type="match status" value="1"/>
</dbReference>
<name>A0AAE1N7R6_9FABA</name>
<dbReference type="InterPro" id="IPR035513">
    <property type="entry name" value="Invertase/methylesterase_inhib"/>
</dbReference>
<comment type="similarity">
    <text evidence="6">Belongs to the PMEI family.</text>
</comment>
<dbReference type="InterPro" id="IPR006501">
    <property type="entry name" value="Pectinesterase_inhib_dom"/>
</dbReference>
<dbReference type="SUPFAM" id="SSF101148">
    <property type="entry name" value="Plant invertase/pectin methylesterase inhibitor"/>
    <property type="match status" value="1"/>
</dbReference>
<dbReference type="AlphaFoldDB" id="A0AAE1N7R6"/>
<reference evidence="9" key="1">
    <citation type="submission" date="2023-10" db="EMBL/GenBank/DDBJ databases">
        <title>Chromosome-level genome of the transformable northern wattle, Acacia crassicarpa.</title>
        <authorList>
            <person name="Massaro I."/>
            <person name="Sinha N.R."/>
            <person name="Poethig S."/>
            <person name="Leichty A.R."/>
        </authorList>
    </citation>
    <scope>NUCLEOTIDE SEQUENCE</scope>
    <source>
        <strain evidence="9">Acra3RX</strain>
        <tissue evidence="9">Leaf</tissue>
    </source>
</reference>
<keyword evidence="5" id="KW-1015">Disulfide bond</keyword>
<gene>
    <name evidence="9" type="ORF">QN277_001761</name>
</gene>
<feature type="signal peptide" evidence="7">
    <location>
        <begin position="1"/>
        <end position="24"/>
    </location>
</feature>
<dbReference type="NCBIfam" id="TIGR01614">
    <property type="entry name" value="PME_inhib"/>
    <property type="match status" value="1"/>
</dbReference>
<dbReference type="InterPro" id="IPR051955">
    <property type="entry name" value="PME_Inhibitor"/>
</dbReference>
<dbReference type="SMART" id="SM00856">
    <property type="entry name" value="PMEI"/>
    <property type="match status" value="1"/>
</dbReference>
<feature type="domain" description="Pectinesterase inhibitor" evidence="8">
    <location>
        <begin position="38"/>
        <end position="205"/>
    </location>
</feature>